<dbReference type="AlphaFoldDB" id="A0A1I5X1H9"/>
<dbReference type="Proteomes" id="UP000198892">
    <property type="component" value="Unassembled WGS sequence"/>
</dbReference>
<dbReference type="EMBL" id="FOXD01000024">
    <property type="protein sequence ID" value="SFQ25686.1"/>
    <property type="molecule type" value="Genomic_DNA"/>
</dbReference>
<proteinExistence type="predicted"/>
<dbReference type="InterPro" id="IPR050563">
    <property type="entry name" value="4-hydroxybenzoyl-CoA_TE"/>
</dbReference>
<dbReference type="Gene3D" id="3.10.129.10">
    <property type="entry name" value="Hotdog Thioesterase"/>
    <property type="match status" value="1"/>
</dbReference>
<organism evidence="1 2">
    <name type="scientific">Salibacterium halotolerans</name>
    <dbReference type="NCBI Taxonomy" id="1884432"/>
    <lineage>
        <taxon>Bacteria</taxon>
        <taxon>Bacillati</taxon>
        <taxon>Bacillota</taxon>
        <taxon>Bacilli</taxon>
        <taxon>Bacillales</taxon>
        <taxon>Bacillaceae</taxon>
    </lineage>
</organism>
<dbReference type="SUPFAM" id="SSF54637">
    <property type="entry name" value="Thioesterase/thiol ester dehydrase-isomerase"/>
    <property type="match status" value="1"/>
</dbReference>
<sequence length="157" mass="17798">MDNYNPLLNEKVRSEWVDYNGHMNDAAYAVVFSRAVEALMEALGLGEAQRQASFYTIFTLETHLCYLKEAVEGENLTVTFQLLDHDAKRLHVFFFMINSREEQVAVSEQMLMGMNTKTGRPDAFPQLVDEAVKDTAASHLQLSVPEKAGRRIGIKQK</sequence>
<dbReference type="GO" id="GO:0047617">
    <property type="term" value="F:fatty acyl-CoA hydrolase activity"/>
    <property type="evidence" value="ECO:0007669"/>
    <property type="project" value="TreeGrafter"/>
</dbReference>
<reference evidence="2" key="1">
    <citation type="submission" date="2016-10" db="EMBL/GenBank/DDBJ databases">
        <authorList>
            <person name="Varghese N."/>
            <person name="Submissions S."/>
        </authorList>
    </citation>
    <scope>NUCLEOTIDE SEQUENCE [LARGE SCALE GENOMIC DNA]</scope>
    <source>
        <strain evidence="2">S7</strain>
    </source>
</reference>
<evidence type="ECO:0000313" key="2">
    <source>
        <dbReference type="Proteomes" id="UP000198892"/>
    </source>
</evidence>
<keyword evidence="1" id="KW-0378">Hydrolase</keyword>
<keyword evidence="2" id="KW-1185">Reference proteome</keyword>
<gene>
    <name evidence="1" type="ORF">SAMN05518683_12413</name>
</gene>
<dbReference type="InterPro" id="IPR029069">
    <property type="entry name" value="HotDog_dom_sf"/>
</dbReference>
<protein>
    <submittedName>
        <fullName evidence="1">Acyl-CoA thioester hydrolase</fullName>
    </submittedName>
</protein>
<dbReference type="STRING" id="1884432.SAMN05518683_12413"/>
<dbReference type="Pfam" id="PF13279">
    <property type="entry name" value="4HBT_2"/>
    <property type="match status" value="1"/>
</dbReference>
<accession>A0A1I5X1H9</accession>
<name>A0A1I5X1H9_9BACI</name>
<evidence type="ECO:0000313" key="1">
    <source>
        <dbReference type="EMBL" id="SFQ25686.1"/>
    </source>
</evidence>
<dbReference type="PANTHER" id="PTHR31793:SF2">
    <property type="entry name" value="BLR1345 PROTEIN"/>
    <property type="match status" value="1"/>
</dbReference>
<dbReference type="CDD" id="cd00586">
    <property type="entry name" value="4HBT"/>
    <property type="match status" value="1"/>
</dbReference>
<dbReference type="PANTHER" id="PTHR31793">
    <property type="entry name" value="4-HYDROXYBENZOYL-COA THIOESTERASE FAMILY MEMBER"/>
    <property type="match status" value="1"/>
</dbReference>